<dbReference type="GO" id="GO:0006935">
    <property type="term" value="P:chemotaxis"/>
    <property type="evidence" value="ECO:0007669"/>
    <property type="project" value="UniProtKB-KW"/>
</dbReference>
<proteinExistence type="inferred from homology"/>
<dbReference type="PANTHER" id="PTHR43531:SF11">
    <property type="entry name" value="METHYL-ACCEPTING CHEMOTAXIS PROTEIN 3"/>
    <property type="match status" value="1"/>
</dbReference>
<evidence type="ECO:0000313" key="7">
    <source>
        <dbReference type="EMBL" id="MBA5685619.1"/>
    </source>
</evidence>
<evidence type="ECO:0000256" key="5">
    <source>
        <dbReference type="SAM" id="Phobius"/>
    </source>
</evidence>
<gene>
    <name evidence="7" type="ORF">H3H39_00935</name>
</gene>
<evidence type="ECO:0000256" key="2">
    <source>
        <dbReference type="ARBA" id="ARBA00029447"/>
    </source>
</evidence>
<keyword evidence="8" id="KW-1185">Reference proteome</keyword>
<dbReference type="SUPFAM" id="SSF58104">
    <property type="entry name" value="Methyl-accepting chemotaxis protein (MCP) signaling domain"/>
    <property type="match status" value="1"/>
</dbReference>
<evidence type="ECO:0000259" key="6">
    <source>
        <dbReference type="PROSITE" id="PS50111"/>
    </source>
</evidence>
<dbReference type="RefSeq" id="WP_182151390.1">
    <property type="nucleotide sequence ID" value="NZ_JACEZU010000001.1"/>
</dbReference>
<dbReference type="SMART" id="SM00283">
    <property type="entry name" value="MA"/>
    <property type="match status" value="1"/>
</dbReference>
<sequence length="494" mass="51668">MLKQMKMETRLHFGVGAIVVLVIALGLVAFANLSTLQGTWGGFETVTLARKDAVLGVIKSRGEAVHHFKNYILRGGDNAAQFRADLMAIDKQVAAYRAAGDPGREELVQLDALLTASRAYGDTMIQLEAMREKGMTAVEMDRSIKGADAAISAASEKLLQLNGADTRAASARMTSVAEQAKVWILSFDVVIAVLGCTLAVWISRSLSAIVRDVQGVVGTLGAAAQEVNATAQSLSQSASEQAAGVEETSASIEQMTASIAQNAENAKITDGMATQAAQDVARGGDAVKATAAAMKQIAGKIGIIDDIAYQTNLLALNAAIEAARAHEHGKGFAVVAAEVRKLAERSQVAAQEIGKVAADSVELAEQAGQMFDQMAPNIRKTSDLVQEIAAASEEQSSGVRQINSAVGQLSQATQVNAASSEELAATAEEMSAQAEQLDQLMAVFKQYAAADPMRRAAPRRPVSIKAGARRPAGAKPGPALAVASGPDEGHFTRF</sequence>
<organism evidence="7 8">
    <name type="scientific">Rugamonas apoptosis</name>
    <dbReference type="NCBI Taxonomy" id="2758570"/>
    <lineage>
        <taxon>Bacteria</taxon>
        <taxon>Pseudomonadati</taxon>
        <taxon>Pseudomonadota</taxon>
        <taxon>Betaproteobacteria</taxon>
        <taxon>Burkholderiales</taxon>
        <taxon>Oxalobacteraceae</taxon>
        <taxon>Telluria group</taxon>
        <taxon>Rugamonas</taxon>
    </lineage>
</organism>
<evidence type="ECO:0000256" key="3">
    <source>
        <dbReference type="PROSITE-ProRule" id="PRU00284"/>
    </source>
</evidence>
<keyword evidence="3" id="KW-0807">Transducer</keyword>
<dbReference type="PROSITE" id="PS50111">
    <property type="entry name" value="CHEMOTAXIS_TRANSDUC_2"/>
    <property type="match status" value="1"/>
</dbReference>
<dbReference type="Pfam" id="PF00015">
    <property type="entry name" value="MCPsignal"/>
    <property type="match status" value="1"/>
</dbReference>
<feature type="compositionally biased region" description="Low complexity" evidence="4">
    <location>
        <begin position="466"/>
        <end position="479"/>
    </location>
</feature>
<keyword evidence="5" id="KW-1133">Transmembrane helix</keyword>
<name>A0A7W2F5Y3_9BURK</name>
<protein>
    <submittedName>
        <fullName evidence="7">Methyl-accepting chemotaxis protein</fullName>
    </submittedName>
</protein>
<feature type="domain" description="Methyl-accepting transducer" evidence="6">
    <location>
        <begin position="216"/>
        <end position="431"/>
    </location>
</feature>
<feature type="transmembrane region" description="Helical" evidence="5">
    <location>
        <begin position="12"/>
        <end position="33"/>
    </location>
</feature>
<reference evidence="7 8" key="1">
    <citation type="submission" date="2020-07" db="EMBL/GenBank/DDBJ databases">
        <title>Novel species isolated from subtropical streams in China.</title>
        <authorList>
            <person name="Lu H."/>
        </authorList>
    </citation>
    <scope>NUCLEOTIDE SEQUENCE [LARGE SCALE GENOMIC DNA]</scope>
    <source>
        <strain evidence="7 8">LX47W</strain>
    </source>
</reference>
<dbReference type="Gene3D" id="1.10.287.950">
    <property type="entry name" value="Methyl-accepting chemotaxis protein"/>
    <property type="match status" value="1"/>
</dbReference>
<dbReference type="Proteomes" id="UP000573499">
    <property type="component" value="Unassembled WGS sequence"/>
</dbReference>
<evidence type="ECO:0000256" key="1">
    <source>
        <dbReference type="ARBA" id="ARBA00022500"/>
    </source>
</evidence>
<comment type="similarity">
    <text evidence="2">Belongs to the methyl-accepting chemotaxis (MCP) protein family.</text>
</comment>
<evidence type="ECO:0000256" key="4">
    <source>
        <dbReference type="SAM" id="MobiDB-lite"/>
    </source>
</evidence>
<dbReference type="AlphaFoldDB" id="A0A7W2F5Y3"/>
<keyword evidence="1" id="KW-0145">Chemotaxis</keyword>
<dbReference type="PANTHER" id="PTHR43531">
    <property type="entry name" value="PROTEIN ICFG"/>
    <property type="match status" value="1"/>
</dbReference>
<comment type="caution">
    <text evidence="7">The sequence shown here is derived from an EMBL/GenBank/DDBJ whole genome shotgun (WGS) entry which is preliminary data.</text>
</comment>
<dbReference type="GO" id="GO:0004888">
    <property type="term" value="F:transmembrane signaling receptor activity"/>
    <property type="evidence" value="ECO:0007669"/>
    <property type="project" value="TreeGrafter"/>
</dbReference>
<dbReference type="InterPro" id="IPR004089">
    <property type="entry name" value="MCPsignal_dom"/>
</dbReference>
<dbReference type="GO" id="GO:0007165">
    <property type="term" value="P:signal transduction"/>
    <property type="evidence" value="ECO:0007669"/>
    <property type="project" value="UniProtKB-KW"/>
</dbReference>
<accession>A0A7W2F5Y3</accession>
<dbReference type="GO" id="GO:0005886">
    <property type="term" value="C:plasma membrane"/>
    <property type="evidence" value="ECO:0007669"/>
    <property type="project" value="TreeGrafter"/>
</dbReference>
<evidence type="ECO:0000313" key="8">
    <source>
        <dbReference type="Proteomes" id="UP000573499"/>
    </source>
</evidence>
<keyword evidence="5" id="KW-0812">Transmembrane</keyword>
<keyword evidence="5" id="KW-0472">Membrane</keyword>
<dbReference type="EMBL" id="JACEZU010000001">
    <property type="protein sequence ID" value="MBA5685619.1"/>
    <property type="molecule type" value="Genomic_DNA"/>
</dbReference>
<feature type="region of interest" description="Disordered" evidence="4">
    <location>
        <begin position="466"/>
        <end position="494"/>
    </location>
</feature>
<dbReference type="InterPro" id="IPR051310">
    <property type="entry name" value="MCP_chemotaxis"/>
</dbReference>